<dbReference type="InterPro" id="IPR036388">
    <property type="entry name" value="WH-like_DNA-bd_sf"/>
</dbReference>
<dbReference type="Pfam" id="PF01638">
    <property type="entry name" value="HxlR"/>
    <property type="match status" value="1"/>
</dbReference>
<keyword evidence="1" id="KW-0805">Transcription regulation</keyword>
<dbReference type="SUPFAM" id="SSF46785">
    <property type="entry name" value="Winged helix' DNA-binding domain"/>
    <property type="match status" value="1"/>
</dbReference>
<dbReference type="InterPro" id="IPR002577">
    <property type="entry name" value="HTH_HxlR"/>
</dbReference>
<organism evidence="5 6">
    <name type="scientific">Altererythrobacter rubellus</name>
    <dbReference type="NCBI Taxonomy" id="2173831"/>
    <lineage>
        <taxon>Bacteria</taxon>
        <taxon>Pseudomonadati</taxon>
        <taxon>Pseudomonadota</taxon>
        <taxon>Alphaproteobacteria</taxon>
        <taxon>Sphingomonadales</taxon>
        <taxon>Erythrobacteraceae</taxon>
        <taxon>Altererythrobacter</taxon>
    </lineage>
</organism>
<dbReference type="InterPro" id="IPR036390">
    <property type="entry name" value="WH_DNA-bd_sf"/>
</dbReference>
<evidence type="ECO:0000256" key="2">
    <source>
        <dbReference type="ARBA" id="ARBA00023125"/>
    </source>
</evidence>
<dbReference type="PROSITE" id="PS51118">
    <property type="entry name" value="HTH_HXLR"/>
    <property type="match status" value="1"/>
</dbReference>
<accession>A0A9Y2B3W8</accession>
<evidence type="ECO:0000256" key="3">
    <source>
        <dbReference type="ARBA" id="ARBA00023163"/>
    </source>
</evidence>
<evidence type="ECO:0000256" key="1">
    <source>
        <dbReference type="ARBA" id="ARBA00023015"/>
    </source>
</evidence>
<proteinExistence type="predicted"/>
<feature type="domain" description="HTH hxlR-type" evidence="4">
    <location>
        <begin position="1"/>
        <end position="93"/>
    </location>
</feature>
<keyword evidence="3" id="KW-0804">Transcription</keyword>
<dbReference type="PANTHER" id="PTHR33204">
    <property type="entry name" value="TRANSCRIPTIONAL REGULATOR, MARR FAMILY"/>
    <property type="match status" value="1"/>
</dbReference>
<sequence length="95" mass="10261">MAVIAGTWAPNVVWCLRAGPRRFSELMDVISPVSGKVLPARLRELEQRGVITRKVCDTSPPSVEYSLTELGGGSIPALDSIVKVGHNLKKRGYSA</sequence>
<evidence type="ECO:0000313" key="5">
    <source>
        <dbReference type="EMBL" id="WIW96302.1"/>
    </source>
</evidence>
<gene>
    <name evidence="5" type="ORF">QQX03_04130</name>
</gene>
<evidence type="ECO:0000313" key="6">
    <source>
        <dbReference type="Proteomes" id="UP001231445"/>
    </source>
</evidence>
<keyword evidence="2" id="KW-0238">DNA-binding</keyword>
<dbReference type="Proteomes" id="UP001231445">
    <property type="component" value="Chromosome"/>
</dbReference>
<keyword evidence="6" id="KW-1185">Reference proteome</keyword>
<protein>
    <submittedName>
        <fullName evidence="5">Helix-turn-helix domain-containing protein</fullName>
    </submittedName>
</protein>
<dbReference type="KEGG" id="arue:QQX03_04130"/>
<name>A0A9Y2B3W8_9SPHN</name>
<dbReference type="RefSeq" id="WP_285976609.1">
    <property type="nucleotide sequence ID" value="NZ_CP127221.1"/>
</dbReference>
<dbReference type="EMBL" id="CP127221">
    <property type="protein sequence ID" value="WIW96302.1"/>
    <property type="molecule type" value="Genomic_DNA"/>
</dbReference>
<reference evidence="5 6" key="1">
    <citation type="submission" date="2023-06" db="EMBL/GenBank/DDBJ databases">
        <title>Altererythrobacter rubellus NBRC 112769 genome.</title>
        <authorList>
            <person name="Zhang K."/>
        </authorList>
    </citation>
    <scope>NUCLEOTIDE SEQUENCE [LARGE SCALE GENOMIC DNA]</scope>
    <source>
        <strain evidence="5 6">NBRC 112769</strain>
    </source>
</reference>
<dbReference type="Gene3D" id="1.10.10.10">
    <property type="entry name" value="Winged helix-like DNA-binding domain superfamily/Winged helix DNA-binding domain"/>
    <property type="match status" value="1"/>
</dbReference>
<evidence type="ECO:0000259" key="4">
    <source>
        <dbReference type="PROSITE" id="PS51118"/>
    </source>
</evidence>
<dbReference type="GO" id="GO:0003677">
    <property type="term" value="F:DNA binding"/>
    <property type="evidence" value="ECO:0007669"/>
    <property type="project" value="UniProtKB-KW"/>
</dbReference>
<dbReference type="AlphaFoldDB" id="A0A9Y2B3W8"/>